<accession>A0ABM9Q0D6</accession>
<evidence type="ECO:0000256" key="1">
    <source>
        <dbReference type="SAM" id="Phobius"/>
    </source>
</evidence>
<evidence type="ECO:0000256" key="2">
    <source>
        <dbReference type="SAM" id="SignalP"/>
    </source>
</evidence>
<name>A0ABM9Q0D6_GLUAR</name>
<feature type="transmembrane region" description="Helical" evidence="1">
    <location>
        <begin position="181"/>
        <end position="200"/>
    </location>
</feature>
<organism evidence="3 4">
    <name type="scientific">Glutamicibacter arilaitensis (strain DSM 16368 / CIP 108037 / IAM 15318 / JCM 13566 / NCIMB 14258 / Re117)</name>
    <name type="common">Arthrobacter arilaitensis</name>
    <dbReference type="NCBI Taxonomy" id="861360"/>
    <lineage>
        <taxon>Bacteria</taxon>
        <taxon>Bacillati</taxon>
        <taxon>Actinomycetota</taxon>
        <taxon>Actinomycetes</taxon>
        <taxon>Micrococcales</taxon>
        <taxon>Micrococcaceae</taxon>
        <taxon>Glutamicibacter</taxon>
    </lineage>
</organism>
<protein>
    <submittedName>
        <fullName evidence="3">Cell surface protein</fullName>
    </submittedName>
</protein>
<dbReference type="EMBL" id="FQ311875">
    <property type="protein sequence ID" value="CBT77105.1"/>
    <property type="molecule type" value="Genomic_DNA"/>
</dbReference>
<reference evidence="4" key="1">
    <citation type="journal article" date="2010" name="PLoS ONE">
        <title>The Arthrobacter arilaitensis Re117 genome sequence reveals its genetic adaptation to the surface of cheese.</title>
        <authorList>
            <person name="Monnet C."/>
            <person name="Loux V."/>
            <person name="Gibrat J.F."/>
            <person name="Spinnler E."/>
            <person name="Barbe V."/>
            <person name="Vacherie B."/>
            <person name="Gavory F."/>
            <person name="Gourbeyre E."/>
            <person name="Siguier P."/>
            <person name="Chandler M."/>
            <person name="Elleuch R."/>
            <person name="Irlinger F."/>
            <person name="Vallaeys T."/>
        </authorList>
    </citation>
    <scope>NUCLEOTIDE SEQUENCE</scope>
    <source>
        <strain evidence="4">DSM 16368 / CIP 108037 / IAM 15318 / JCM 13566 / Re117</strain>
    </source>
</reference>
<feature type="signal peptide" evidence="2">
    <location>
        <begin position="1"/>
        <end position="24"/>
    </location>
</feature>
<keyword evidence="1" id="KW-0472">Membrane</keyword>
<keyword evidence="1" id="KW-0812">Transmembrane</keyword>
<reference evidence="4" key="2">
    <citation type="submission" date="2010-07" db="EMBL/GenBank/DDBJ databases">
        <title>Complete genome sequence of Arthrobacter arilaitensis (strain DSM 16368 / CIP 108037 / JCM 13566 / Re117).</title>
        <authorList>
            <person name="Genoscope."/>
        </authorList>
    </citation>
    <scope>NUCLEOTIDE SEQUENCE [LARGE SCALE GENOMIC DNA]</scope>
    <source>
        <strain evidence="4">DSM 16368 / CIP 108037 / IAM 15318 / JCM 13566 / Re117</strain>
    </source>
</reference>
<dbReference type="NCBIfam" id="TIGR01167">
    <property type="entry name" value="LPXTG_anchor"/>
    <property type="match status" value="1"/>
</dbReference>
<keyword evidence="1" id="KW-1133">Transmembrane helix</keyword>
<feature type="chain" id="PRO_5046766735" evidence="2">
    <location>
        <begin position="25"/>
        <end position="210"/>
    </location>
</feature>
<evidence type="ECO:0000313" key="4">
    <source>
        <dbReference type="Proteomes" id="UP000006878"/>
    </source>
</evidence>
<dbReference type="Proteomes" id="UP000006878">
    <property type="component" value="Chromosome"/>
</dbReference>
<proteinExistence type="predicted"/>
<gene>
    <name evidence="3" type="ordered locus">AARI_29130</name>
</gene>
<keyword evidence="4" id="KW-1185">Reference proteome</keyword>
<sequence>MRRYSTIMLLMLIFMTGTMAPARATDGFGVSSDGMNWGRTVTEPLVHSQMLWVPGDEMSGTFYIRNRHDGPASLTVEVISADTGSLMDTGDLHISAIGTENEWNTISRPGTHEIVSSPKLAPGVVTPVQVNVSFAAASGNISQLRSAKLHFRVTLADTTPPDSDNDRPGGWLPETGIQDSIWFAILAAILISVGLPLIIWRKNSEENPHD</sequence>
<keyword evidence="2" id="KW-0732">Signal</keyword>
<evidence type="ECO:0000313" key="3">
    <source>
        <dbReference type="EMBL" id="CBT77105.1"/>
    </source>
</evidence>